<sequence>MHSLGLSLSYKRVLEISSELAAKACRQFQHDKVVCPMKLRHGLFTTAAVDNIDHNPSSTTSNDSFHGTAISLFQHPSEHCKGSERILSPELEVETISKTLSAAELPDFFTSIPPFLLKMPVEPPQPHIANLSTDNCRFTENGVLGDVLKQAISSELDWMEAVPSADTDCVSWGGGAFHASKSQQNDLPHQEYLLPLFHQSSKSPAMRKHAMDLVMQAVKFLNPGQIPVITADQPLFAIAKQIQWKCPEFYRENKIALLLGGLHIGMSFLKTVGTLLKDSEWVEALVNAKVDTSGCAESFLNGSHVTRTRRAHQLTACALFMLKHAYRQYSLSCAALEENVLCFEDWKESMITTSPTFKYWTLVLQLEMILLVFVASLRDGNFLHVTAEIKTSGHSRPVIVGQQLNGSLRGPPPNEPLYCVAVPFYTVNDFISER</sequence>
<reference evidence="1" key="1">
    <citation type="journal article" date="2023" name="PLoS Negl. Trop. Dis.">
        <title>A genome sequence for Biomphalaria pfeifferi, the major vector snail for the human-infecting parasite Schistosoma mansoni.</title>
        <authorList>
            <person name="Bu L."/>
            <person name="Lu L."/>
            <person name="Laidemitt M.R."/>
            <person name="Zhang S.M."/>
            <person name="Mutuku M."/>
            <person name="Mkoji G."/>
            <person name="Steinauer M."/>
            <person name="Loker E.S."/>
        </authorList>
    </citation>
    <scope>NUCLEOTIDE SEQUENCE</scope>
    <source>
        <strain evidence="1">KasaAsao</strain>
    </source>
</reference>
<keyword evidence="2" id="KW-1185">Reference proteome</keyword>
<proteinExistence type="predicted"/>
<accession>A0AAD8F890</accession>
<organism evidence="1 2">
    <name type="scientific">Biomphalaria pfeifferi</name>
    <name type="common">Bloodfluke planorb</name>
    <name type="synonym">Freshwater snail</name>
    <dbReference type="NCBI Taxonomy" id="112525"/>
    <lineage>
        <taxon>Eukaryota</taxon>
        <taxon>Metazoa</taxon>
        <taxon>Spiralia</taxon>
        <taxon>Lophotrochozoa</taxon>
        <taxon>Mollusca</taxon>
        <taxon>Gastropoda</taxon>
        <taxon>Heterobranchia</taxon>
        <taxon>Euthyneura</taxon>
        <taxon>Panpulmonata</taxon>
        <taxon>Hygrophila</taxon>
        <taxon>Lymnaeoidea</taxon>
        <taxon>Planorbidae</taxon>
        <taxon>Biomphalaria</taxon>
    </lineage>
</organism>
<name>A0AAD8F890_BIOPF</name>
<dbReference type="Proteomes" id="UP001233172">
    <property type="component" value="Unassembled WGS sequence"/>
</dbReference>
<dbReference type="EMBL" id="JASAOG010000071">
    <property type="protein sequence ID" value="KAK0055322.1"/>
    <property type="molecule type" value="Genomic_DNA"/>
</dbReference>
<dbReference type="PANTHER" id="PTHR47018">
    <property type="entry name" value="CXC DOMAIN-CONTAINING PROTEIN-RELATED"/>
    <property type="match status" value="1"/>
</dbReference>
<reference evidence="1" key="2">
    <citation type="submission" date="2023-04" db="EMBL/GenBank/DDBJ databases">
        <authorList>
            <person name="Bu L."/>
            <person name="Lu L."/>
            <person name="Laidemitt M.R."/>
            <person name="Zhang S.M."/>
            <person name="Mutuku M."/>
            <person name="Mkoji G."/>
            <person name="Steinauer M."/>
            <person name="Loker E.S."/>
        </authorList>
    </citation>
    <scope>NUCLEOTIDE SEQUENCE</scope>
    <source>
        <strain evidence="1">KasaAsao</strain>
        <tissue evidence="1">Whole Snail</tissue>
    </source>
</reference>
<evidence type="ECO:0000313" key="2">
    <source>
        <dbReference type="Proteomes" id="UP001233172"/>
    </source>
</evidence>
<dbReference type="AlphaFoldDB" id="A0AAD8F890"/>
<comment type="caution">
    <text evidence="1">The sequence shown here is derived from an EMBL/GenBank/DDBJ whole genome shotgun (WGS) entry which is preliminary data.</text>
</comment>
<evidence type="ECO:0000313" key="1">
    <source>
        <dbReference type="EMBL" id="KAK0055322.1"/>
    </source>
</evidence>
<gene>
    <name evidence="1" type="ORF">Bpfe_015336</name>
</gene>
<protein>
    <submittedName>
        <fullName evidence="1">Uncharacterized protein</fullName>
    </submittedName>
</protein>